<evidence type="ECO:0000313" key="3">
    <source>
        <dbReference type="Proteomes" id="UP000268162"/>
    </source>
</evidence>
<feature type="signal peptide" evidence="1">
    <location>
        <begin position="1"/>
        <end position="20"/>
    </location>
</feature>
<gene>
    <name evidence="2" type="ORF">BJ085DRAFT_34629</name>
</gene>
<accession>A0A4P9ZSB8</accession>
<keyword evidence="1" id="KW-0732">Signal</keyword>
<keyword evidence="3" id="KW-1185">Reference proteome</keyword>
<feature type="chain" id="PRO_5020498209" evidence="1">
    <location>
        <begin position="21"/>
        <end position="155"/>
    </location>
</feature>
<reference evidence="3" key="1">
    <citation type="journal article" date="2018" name="Nat. Microbiol.">
        <title>Leveraging single-cell genomics to expand the fungal tree of life.</title>
        <authorList>
            <person name="Ahrendt S.R."/>
            <person name="Quandt C.A."/>
            <person name="Ciobanu D."/>
            <person name="Clum A."/>
            <person name="Salamov A."/>
            <person name="Andreopoulos B."/>
            <person name="Cheng J.F."/>
            <person name="Woyke T."/>
            <person name="Pelin A."/>
            <person name="Henrissat B."/>
            <person name="Reynolds N.K."/>
            <person name="Benny G.L."/>
            <person name="Smith M.E."/>
            <person name="James T.Y."/>
            <person name="Grigoriev I.V."/>
        </authorList>
    </citation>
    <scope>NUCLEOTIDE SEQUENCE [LARGE SCALE GENOMIC DNA]</scope>
    <source>
        <strain evidence="3">RSA 468</strain>
    </source>
</reference>
<proteinExistence type="predicted"/>
<feature type="non-terminal residue" evidence="2">
    <location>
        <position position="155"/>
    </location>
</feature>
<organism evidence="2 3">
    <name type="scientific">Dimargaris cristalligena</name>
    <dbReference type="NCBI Taxonomy" id="215637"/>
    <lineage>
        <taxon>Eukaryota</taxon>
        <taxon>Fungi</taxon>
        <taxon>Fungi incertae sedis</taxon>
        <taxon>Zoopagomycota</taxon>
        <taxon>Kickxellomycotina</taxon>
        <taxon>Dimargaritomycetes</taxon>
        <taxon>Dimargaritales</taxon>
        <taxon>Dimargaritaceae</taxon>
        <taxon>Dimargaris</taxon>
    </lineage>
</organism>
<protein>
    <submittedName>
        <fullName evidence="2">Uncharacterized protein</fullName>
    </submittedName>
</protein>
<evidence type="ECO:0000256" key="1">
    <source>
        <dbReference type="SAM" id="SignalP"/>
    </source>
</evidence>
<dbReference type="EMBL" id="ML002721">
    <property type="protein sequence ID" value="RKP36088.1"/>
    <property type="molecule type" value="Genomic_DNA"/>
</dbReference>
<dbReference type="AlphaFoldDB" id="A0A4P9ZSB8"/>
<sequence>MVRIHSFWLALALPATPLSAVSTDFNLKFLMTKKTTATTPTSQSLPVTNSKPKELDYIINGSDEEFRAQLAKLVSPTSSALDTDYSDSSSSSSSSRLDDLAPFLHTVVHSLTIQYMADQLDSLLLLDYNWPQLGSSSPSPTPRSNVLQRIMDFAR</sequence>
<evidence type="ECO:0000313" key="2">
    <source>
        <dbReference type="EMBL" id="RKP36088.1"/>
    </source>
</evidence>
<dbReference type="Proteomes" id="UP000268162">
    <property type="component" value="Unassembled WGS sequence"/>
</dbReference>
<name>A0A4P9ZSB8_9FUNG</name>